<evidence type="ECO:0000313" key="4">
    <source>
        <dbReference type="Proteomes" id="UP000054911"/>
    </source>
</evidence>
<dbReference type="Gene3D" id="2.40.50.100">
    <property type="match status" value="1"/>
</dbReference>
<dbReference type="InterPro" id="IPR050465">
    <property type="entry name" value="UPF0194_transport"/>
</dbReference>
<accession>A0A157ZQ38</accession>
<gene>
    <name evidence="3" type="ORF">AWB80_01123</name>
</gene>
<dbReference type="EMBL" id="FCOE02000003">
    <property type="protein sequence ID" value="SAK47623.1"/>
    <property type="molecule type" value="Genomic_DNA"/>
</dbReference>
<dbReference type="Gene3D" id="1.10.287.470">
    <property type="entry name" value="Helix hairpin bin"/>
    <property type="match status" value="1"/>
</dbReference>
<dbReference type="RefSeq" id="WP_061173677.1">
    <property type="nucleotide sequence ID" value="NZ_FCOE02000003.1"/>
</dbReference>
<name>A0A157ZQ38_9BURK</name>
<dbReference type="SUPFAM" id="SSF111369">
    <property type="entry name" value="HlyD-like secretion proteins"/>
    <property type="match status" value="1"/>
</dbReference>
<sequence>MNEPFPPAPLLLYLDALRERAMAAESVDALAFTMANDLHAVQPFRQALVFADRGRHCELVCASGLASPAEDSPYLVWLGRASAWIAAQLASDEPQWFARDAVDPPPDIADGWAEWWPTGVWCVPVHAPNGKRLALLFVLLDDPPAEAFAAVLRGTVKTWGYCWWSLTRRSLRFGWRPSRRQVLVACAAAALLLFVPVRQTVLAPAEIVSGSARIISSPIDGVIASLAVRPNQRVDAGALLFSLDETSLKSRVDVLQRQVAVADAELTAASQRAFDNAQSKNELTVLNGVAEQRRAELAAVTAQLQRTRVFAPENGVAVFSDPNDWIGKPVITGERILQLADPGKPAILIHLAVADAIALDPGDEVTLYLTAWPLAPLHGRIVETSYEAKATEDDIVAYRLLASVDDDANEREHARLGLHGTAKLYGRPVSLAYYLLRRPLAALRAWSGL</sequence>
<dbReference type="PANTHER" id="PTHR32347:SF23">
    <property type="entry name" value="BLL5650 PROTEIN"/>
    <property type="match status" value="1"/>
</dbReference>
<keyword evidence="4" id="KW-1185">Reference proteome</keyword>
<dbReference type="STRING" id="1777141.AWB80_01123"/>
<dbReference type="PANTHER" id="PTHR32347">
    <property type="entry name" value="EFFLUX SYSTEM COMPONENT YKNX-RELATED"/>
    <property type="match status" value="1"/>
</dbReference>
<dbReference type="GO" id="GO:0030313">
    <property type="term" value="C:cell envelope"/>
    <property type="evidence" value="ECO:0007669"/>
    <property type="project" value="UniProtKB-SubCell"/>
</dbReference>
<keyword evidence="2" id="KW-0175">Coiled coil</keyword>
<dbReference type="OrthoDB" id="9763546at2"/>
<evidence type="ECO:0000313" key="3">
    <source>
        <dbReference type="EMBL" id="SAK47623.1"/>
    </source>
</evidence>
<protein>
    <submittedName>
        <fullName evidence="3">Multidrug resistance protein MdtN</fullName>
    </submittedName>
</protein>
<comment type="caution">
    <text evidence="3">The sequence shown here is derived from an EMBL/GenBank/DDBJ whole genome shotgun (WGS) entry which is preliminary data.</text>
</comment>
<evidence type="ECO:0000256" key="2">
    <source>
        <dbReference type="ARBA" id="ARBA00023054"/>
    </source>
</evidence>
<dbReference type="AlphaFoldDB" id="A0A157ZQ38"/>
<dbReference type="Proteomes" id="UP000054911">
    <property type="component" value="Unassembled WGS sequence"/>
</dbReference>
<evidence type="ECO:0000256" key="1">
    <source>
        <dbReference type="ARBA" id="ARBA00004196"/>
    </source>
</evidence>
<comment type="subcellular location">
    <subcellularLocation>
        <location evidence="1">Cell envelope</location>
    </subcellularLocation>
</comment>
<proteinExistence type="predicted"/>
<reference evidence="3" key="1">
    <citation type="submission" date="2016-01" db="EMBL/GenBank/DDBJ databases">
        <authorList>
            <person name="Peeters C."/>
        </authorList>
    </citation>
    <scope>NUCLEOTIDE SEQUENCE [LARGE SCALE GENOMIC DNA]</scope>
    <source>
        <strain evidence="3">LMG 29323</strain>
    </source>
</reference>
<organism evidence="3 4">
    <name type="scientific">Caballeronia pedi</name>
    <dbReference type="NCBI Taxonomy" id="1777141"/>
    <lineage>
        <taxon>Bacteria</taxon>
        <taxon>Pseudomonadati</taxon>
        <taxon>Pseudomonadota</taxon>
        <taxon>Betaproteobacteria</taxon>
        <taxon>Burkholderiales</taxon>
        <taxon>Burkholderiaceae</taxon>
        <taxon>Caballeronia</taxon>
    </lineage>
</organism>